<proteinExistence type="inferred from homology"/>
<dbReference type="EMBL" id="JACHHZ010000003">
    <property type="protein sequence ID" value="MBB6093507.1"/>
    <property type="molecule type" value="Genomic_DNA"/>
</dbReference>
<organism evidence="13 14">
    <name type="scientific">Povalibacter uvarum</name>
    <dbReference type="NCBI Taxonomy" id="732238"/>
    <lineage>
        <taxon>Bacteria</taxon>
        <taxon>Pseudomonadati</taxon>
        <taxon>Pseudomonadota</taxon>
        <taxon>Gammaproteobacteria</taxon>
        <taxon>Steroidobacterales</taxon>
        <taxon>Steroidobacteraceae</taxon>
        <taxon>Povalibacter</taxon>
    </lineage>
</organism>
<dbReference type="HAMAP" id="MF_02220">
    <property type="entry name" value="XylB"/>
    <property type="match status" value="1"/>
</dbReference>
<dbReference type="Pfam" id="PF00370">
    <property type="entry name" value="FGGY_N"/>
    <property type="match status" value="1"/>
</dbReference>
<keyword evidence="4 8" id="KW-0547">Nucleotide-binding</keyword>
<evidence type="ECO:0000256" key="3">
    <source>
        <dbReference type="ARBA" id="ARBA00022679"/>
    </source>
</evidence>
<dbReference type="GO" id="GO:0005524">
    <property type="term" value="F:ATP binding"/>
    <property type="evidence" value="ECO:0007669"/>
    <property type="project" value="UniProtKB-UniRule"/>
</dbReference>
<evidence type="ECO:0000259" key="11">
    <source>
        <dbReference type="Pfam" id="PF00370"/>
    </source>
</evidence>
<evidence type="ECO:0000256" key="9">
    <source>
        <dbReference type="RuleBase" id="RU003733"/>
    </source>
</evidence>
<dbReference type="CDD" id="cd07809">
    <property type="entry name" value="ASKHA_NBD_FGGY_BaXK-like"/>
    <property type="match status" value="1"/>
</dbReference>
<dbReference type="PIRSF" id="PIRSF000538">
    <property type="entry name" value="GlpK"/>
    <property type="match status" value="1"/>
</dbReference>
<dbReference type="InterPro" id="IPR000577">
    <property type="entry name" value="Carb_kinase_FGGY"/>
</dbReference>
<evidence type="ECO:0000256" key="5">
    <source>
        <dbReference type="ARBA" id="ARBA00022777"/>
    </source>
</evidence>
<feature type="active site" description="Proton acceptor" evidence="8">
    <location>
        <position position="241"/>
    </location>
</feature>
<dbReference type="Gene3D" id="3.30.420.40">
    <property type="match status" value="2"/>
</dbReference>
<evidence type="ECO:0000256" key="1">
    <source>
        <dbReference type="ARBA" id="ARBA00009156"/>
    </source>
</evidence>
<dbReference type="InterPro" id="IPR018483">
    <property type="entry name" value="Carb_kinase_FGGY_CS"/>
</dbReference>
<dbReference type="GO" id="GO:0042732">
    <property type="term" value="P:D-xylose metabolic process"/>
    <property type="evidence" value="ECO:0007669"/>
    <property type="project" value="UniProtKB-KW"/>
</dbReference>
<dbReference type="InterPro" id="IPR043129">
    <property type="entry name" value="ATPase_NBD"/>
</dbReference>
<dbReference type="EC" id="2.7.1.17" evidence="8 10"/>
<evidence type="ECO:0000256" key="10">
    <source>
        <dbReference type="RuleBase" id="RU364073"/>
    </source>
</evidence>
<evidence type="ECO:0000256" key="8">
    <source>
        <dbReference type="HAMAP-Rule" id="MF_02220"/>
    </source>
</evidence>
<feature type="domain" description="Carbohydrate kinase FGGY N-terminal" evidence="11">
    <location>
        <begin position="3"/>
        <end position="248"/>
    </location>
</feature>
<dbReference type="SUPFAM" id="SSF53067">
    <property type="entry name" value="Actin-like ATPase domain"/>
    <property type="match status" value="2"/>
</dbReference>
<comment type="similarity">
    <text evidence="1 8 9">Belongs to the FGGY kinase family.</text>
</comment>
<dbReference type="InterPro" id="IPR006000">
    <property type="entry name" value="Xylulokinase"/>
</dbReference>
<evidence type="ECO:0000256" key="6">
    <source>
        <dbReference type="ARBA" id="ARBA00022840"/>
    </source>
</evidence>
<evidence type="ECO:0000259" key="12">
    <source>
        <dbReference type="Pfam" id="PF02782"/>
    </source>
</evidence>
<feature type="binding site" evidence="8">
    <location>
        <begin position="79"/>
        <end position="80"/>
    </location>
    <ligand>
        <name>substrate</name>
    </ligand>
</feature>
<dbReference type="InterPro" id="IPR018484">
    <property type="entry name" value="FGGY_N"/>
</dbReference>
<dbReference type="AlphaFoldDB" id="A0A841HKD5"/>
<sequence>MSIVLGIDLGTQGLKVAAYDLERRSMVEQSSSALELISRDDGSREQLASWWVDALRSCVAALSSDVRRRVRAIGVSGQQHGFVPVGRDGDVLGPVKLWCDTSTIVECEEITAAAGGERRCIELTGNPVLPGYTASKVRWMARADAAAYARLTTILLPHDYINFHLTGERFMECGDASGTGWFDVRQRRWNPQMLAAIDSRRDLSACLPPLLGSGSVVPISGAVADRLDLPRSAVVSVGGGDNMMAAIGTRNVKEGRLTVSLGTSGTLFAYASRPVVDAQGRVAAFCSSTDGWLPLICTMNCTVATEQIRRIANIALPDTDRLLERTSVGAEGIVTLPFYNGERTPNLPKAKAAVLGLDMRNATPANLLRSAMEGATFALRHGRDVFSELDLKFDTVCVTGGGAASRVWRQMVADVFGIPVVGLRYQESAALGAALQAAHAYQQSRGGNQSLADLIDEHVAIDPAQCCEPDPENVRRYTGIYGSYQNHLDRLRPYYIQLERGA</sequence>
<dbReference type="GO" id="GO:0005998">
    <property type="term" value="P:xylulose catabolic process"/>
    <property type="evidence" value="ECO:0007669"/>
    <property type="project" value="UniProtKB-UniRule"/>
</dbReference>
<evidence type="ECO:0000313" key="14">
    <source>
        <dbReference type="Proteomes" id="UP000588068"/>
    </source>
</evidence>
<accession>A0A841HKD5</accession>
<keyword evidence="2 8" id="KW-0859">Xylose metabolism</keyword>
<dbReference type="PANTHER" id="PTHR43095:SF5">
    <property type="entry name" value="XYLULOSE KINASE"/>
    <property type="match status" value="1"/>
</dbReference>
<comment type="catalytic activity">
    <reaction evidence="8 10">
        <text>D-xylulose + ATP = D-xylulose 5-phosphate + ADP + H(+)</text>
        <dbReference type="Rhea" id="RHEA:10964"/>
        <dbReference type="ChEBI" id="CHEBI:15378"/>
        <dbReference type="ChEBI" id="CHEBI:17140"/>
        <dbReference type="ChEBI" id="CHEBI:30616"/>
        <dbReference type="ChEBI" id="CHEBI:57737"/>
        <dbReference type="ChEBI" id="CHEBI:456216"/>
        <dbReference type="EC" id="2.7.1.17"/>
    </reaction>
</comment>
<evidence type="ECO:0000256" key="7">
    <source>
        <dbReference type="ARBA" id="ARBA00023277"/>
    </source>
</evidence>
<feature type="domain" description="Carbohydrate kinase FGGY C-terminal" evidence="12">
    <location>
        <begin position="258"/>
        <end position="441"/>
    </location>
</feature>
<dbReference type="PANTHER" id="PTHR43095">
    <property type="entry name" value="SUGAR KINASE"/>
    <property type="match status" value="1"/>
</dbReference>
<keyword evidence="14" id="KW-1185">Reference proteome</keyword>
<gene>
    <name evidence="8 10" type="primary">xylB</name>
    <name evidence="13" type="ORF">HNQ60_002388</name>
</gene>
<comment type="caution">
    <text evidence="13">The sequence shown here is derived from an EMBL/GenBank/DDBJ whole genome shotgun (WGS) entry which is preliminary data.</text>
</comment>
<keyword evidence="7 8" id="KW-0119">Carbohydrate metabolism</keyword>
<dbReference type="Pfam" id="PF02782">
    <property type="entry name" value="FGGY_C"/>
    <property type="match status" value="1"/>
</dbReference>
<dbReference type="GO" id="GO:0004856">
    <property type="term" value="F:D-xylulokinase activity"/>
    <property type="evidence" value="ECO:0007669"/>
    <property type="project" value="UniProtKB-UniRule"/>
</dbReference>
<keyword evidence="5 8" id="KW-0418">Kinase</keyword>
<evidence type="ECO:0000256" key="4">
    <source>
        <dbReference type="ARBA" id="ARBA00022741"/>
    </source>
</evidence>
<evidence type="ECO:0000313" key="13">
    <source>
        <dbReference type="EMBL" id="MBB6093507.1"/>
    </source>
</evidence>
<dbReference type="InterPro" id="IPR018485">
    <property type="entry name" value="FGGY_C"/>
</dbReference>
<dbReference type="InterPro" id="IPR050406">
    <property type="entry name" value="FGGY_Carb_Kinase"/>
</dbReference>
<feature type="site" description="Important for activity" evidence="8">
    <location>
        <position position="8"/>
    </location>
</feature>
<keyword evidence="3 8" id="KW-0808">Transferase</keyword>
<reference evidence="13 14" key="1">
    <citation type="submission" date="2020-08" db="EMBL/GenBank/DDBJ databases">
        <title>Genomic Encyclopedia of Type Strains, Phase IV (KMG-IV): sequencing the most valuable type-strain genomes for metagenomic binning, comparative biology and taxonomic classification.</title>
        <authorList>
            <person name="Goeker M."/>
        </authorList>
    </citation>
    <scope>NUCLEOTIDE SEQUENCE [LARGE SCALE GENOMIC DNA]</scope>
    <source>
        <strain evidence="13 14">DSM 26723</strain>
    </source>
</reference>
<dbReference type="PROSITE" id="PS00445">
    <property type="entry name" value="FGGY_KINASES_2"/>
    <property type="match status" value="1"/>
</dbReference>
<dbReference type="NCBIfam" id="TIGR01312">
    <property type="entry name" value="XylB"/>
    <property type="match status" value="1"/>
</dbReference>
<dbReference type="RefSeq" id="WP_184331994.1">
    <property type="nucleotide sequence ID" value="NZ_JACHHZ010000003.1"/>
</dbReference>
<name>A0A841HKD5_9GAMM</name>
<evidence type="ECO:0000256" key="2">
    <source>
        <dbReference type="ARBA" id="ARBA00022629"/>
    </source>
</evidence>
<dbReference type="Proteomes" id="UP000588068">
    <property type="component" value="Unassembled WGS sequence"/>
</dbReference>
<keyword evidence="6 8" id="KW-0067">ATP-binding</keyword>
<protein>
    <recommendedName>
        <fullName evidence="8 10">Xylulose kinase</fullName>
        <shortName evidence="8 10">Xylulokinase</shortName>
        <ecNumber evidence="8 10">2.7.1.17</ecNumber>
    </recommendedName>
</protein>
<comment type="function">
    <text evidence="8">Catalyzes the phosphorylation of D-xylulose to D-xylulose 5-phosphate.</text>
</comment>